<keyword evidence="1 6" id="KW-0597">Phosphoprotein</keyword>
<dbReference type="GO" id="GO:0000156">
    <property type="term" value="F:phosphorelay response regulator activity"/>
    <property type="evidence" value="ECO:0007669"/>
    <property type="project" value="TreeGrafter"/>
</dbReference>
<dbReference type="OrthoDB" id="9774822at2"/>
<evidence type="ECO:0000256" key="1">
    <source>
        <dbReference type="ARBA" id="ARBA00022553"/>
    </source>
</evidence>
<dbReference type="Pfam" id="PF00486">
    <property type="entry name" value="Trans_reg_C"/>
    <property type="match status" value="1"/>
</dbReference>
<name>A0A0P0C0D7_9BACT</name>
<evidence type="ECO:0000256" key="6">
    <source>
        <dbReference type="PROSITE-ProRule" id="PRU00169"/>
    </source>
</evidence>
<keyword evidence="3" id="KW-0805">Transcription regulation</keyword>
<evidence type="ECO:0000259" key="8">
    <source>
        <dbReference type="PROSITE" id="PS50110"/>
    </source>
</evidence>
<dbReference type="Gene3D" id="3.40.50.2300">
    <property type="match status" value="1"/>
</dbReference>
<dbReference type="PATRIC" id="fig|512763.3.peg.861"/>
<gene>
    <name evidence="10" type="ORF">DC20_03865</name>
</gene>
<dbReference type="EMBL" id="CP012643">
    <property type="protein sequence ID" value="ALI98275.1"/>
    <property type="molecule type" value="Genomic_DNA"/>
</dbReference>
<keyword evidence="11" id="KW-1185">Reference proteome</keyword>
<dbReference type="FunFam" id="1.10.10.10:FF:000005">
    <property type="entry name" value="Two-component system response regulator"/>
    <property type="match status" value="1"/>
</dbReference>
<dbReference type="GO" id="GO:0005829">
    <property type="term" value="C:cytosol"/>
    <property type="evidence" value="ECO:0007669"/>
    <property type="project" value="TreeGrafter"/>
</dbReference>
<dbReference type="PANTHER" id="PTHR48111">
    <property type="entry name" value="REGULATOR OF RPOS"/>
    <property type="match status" value="1"/>
</dbReference>
<feature type="domain" description="Response regulatory" evidence="8">
    <location>
        <begin position="4"/>
        <end position="118"/>
    </location>
</feature>
<keyword evidence="2" id="KW-0902">Two-component regulatory system</keyword>
<evidence type="ECO:0000256" key="7">
    <source>
        <dbReference type="PROSITE-ProRule" id="PRU01091"/>
    </source>
</evidence>
<dbReference type="InterPro" id="IPR001867">
    <property type="entry name" value="OmpR/PhoB-type_DNA-bd"/>
</dbReference>
<dbReference type="SUPFAM" id="SSF46894">
    <property type="entry name" value="C-terminal effector domain of the bipartite response regulators"/>
    <property type="match status" value="1"/>
</dbReference>
<dbReference type="InterPro" id="IPR011006">
    <property type="entry name" value="CheY-like_superfamily"/>
</dbReference>
<dbReference type="GO" id="GO:0032993">
    <property type="term" value="C:protein-DNA complex"/>
    <property type="evidence" value="ECO:0007669"/>
    <property type="project" value="TreeGrafter"/>
</dbReference>
<dbReference type="GO" id="GO:0006355">
    <property type="term" value="P:regulation of DNA-templated transcription"/>
    <property type="evidence" value="ECO:0007669"/>
    <property type="project" value="InterPro"/>
</dbReference>
<dbReference type="PROSITE" id="PS50110">
    <property type="entry name" value="RESPONSE_REGULATORY"/>
    <property type="match status" value="1"/>
</dbReference>
<evidence type="ECO:0000256" key="4">
    <source>
        <dbReference type="ARBA" id="ARBA00023125"/>
    </source>
</evidence>
<evidence type="ECO:0000256" key="3">
    <source>
        <dbReference type="ARBA" id="ARBA00023015"/>
    </source>
</evidence>
<dbReference type="InterPro" id="IPR039420">
    <property type="entry name" value="WalR-like"/>
</dbReference>
<dbReference type="FunFam" id="3.40.50.2300:FF:000001">
    <property type="entry name" value="DNA-binding response regulator PhoB"/>
    <property type="match status" value="1"/>
</dbReference>
<evidence type="ECO:0000259" key="9">
    <source>
        <dbReference type="PROSITE" id="PS51755"/>
    </source>
</evidence>
<evidence type="ECO:0000256" key="2">
    <source>
        <dbReference type="ARBA" id="ARBA00023012"/>
    </source>
</evidence>
<evidence type="ECO:0000313" key="11">
    <source>
        <dbReference type="Proteomes" id="UP000061382"/>
    </source>
</evidence>
<dbReference type="PROSITE" id="PS51755">
    <property type="entry name" value="OMPR_PHOB"/>
    <property type="match status" value="1"/>
</dbReference>
<dbReference type="SMART" id="SM00862">
    <property type="entry name" value="Trans_reg_C"/>
    <property type="match status" value="1"/>
</dbReference>
<feature type="modified residue" description="4-aspartylphosphate" evidence="6">
    <location>
        <position position="53"/>
    </location>
</feature>
<evidence type="ECO:0000256" key="5">
    <source>
        <dbReference type="ARBA" id="ARBA00023163"/>
    </source>
</evidence>
<dbReference type="PANTHER" id="PTHR48111:SF22">
    <property type="entry name" value="REGULATOR OF RPOS"/>
    <property type="match status" value="1"/>
</dbReference>
<keyword evidence="4 7" id="KW-0238">DNA-binding</keyword>
<dbReference type="InterPro" id="IPR036388">
    <property type="entry name" value="WH-like_DNA-bd_sf"/>
</dbReference>
<dbReference type="Gene3D" id="1.10.10.10">
    <property type="entry name" value="Winged helix-like DNA-binding domain superfamily/Winged helix DNA-binding domain"/>
    <property type="match status" value="1"/>
</dbReference>
<feature type="domain" description="OmpR/PhoB-type" evidence="9">
    <location>
        <begin position="129"/>
        <end position="227"/>
    </location>
</feature>
<protein>
    <submittedName>
        <fullName evidence="10">Transcriptional regulator</fullName>
    </submittedName>
</protein>
<dbReference type="SMART" id="SM00448">
    <property type="entry name" value="REC"/>
    <property type="match status" value="1"/>
</dbReference>
<sequence length="231" mass="25883">MGLKILLVEDEAKLADMLQRGLKQEGYQVSVAMSGTTGLEMAQSFTFDVIILDIMLPEMSGVEVCKKLRQQELDTPILMLTALDSPENIVTGLDSGADDYLVKPFNFGELGARIRTLARRRQNGIPSSKHLLTIADLEINTQSKTVTRAGAAITLTATEYRLLEFLIQRQNIVLSRIEILENVWNIDFNLGTNVVDVYINYLRKKIDKNHPTKLIHTIIGMGYVFKQEEGA</sequence>
<dbReference type="AlphaFoldDB" id="A0A0P0C0D7"/>
<dbReference type="GO" id="GO:0000976">
    <property type="term" value="F:transcription cis-regulatory region binding"/>
    <property type="evidence" value="ECO:0007669"/>
    <property type="project" value="TreeGrafter"/>
</dbReference>
<reference evidence="10 11" key="1">
    <citation type="submission" date="2015-08" db="EMBL/GenBank/DDBJ databases">
        <title>Complete genome sequence of Rufibacter tibetensis strain 1351t, a radiation-resistant bacterium from tibet plateau.</title>
        <authorList>
            <person name="Dai J."/>
        </authorList>
    </citation>
    <scope>NUCLEOTIDE SEQUENCE [LARGE SCALE GENOMIC DNA]</scope>
    <source>
        <strain evidence="10 11">1351</strain>
    </source>
</reference>
<keyword evidence="5" id="KW-0804">Transcription</keyword>
<feature type="DNA-binding region" description="OmpR/PhoB-type" evidence="7">
    <location>
        <begin position="129"/>
        <end position="227"/>
    </location>
</feature>
<accession>A0A0P0C0D7</accession>
<dbReference type="Pfam" id="PF00072">
    <property type="entry name" value="Response_reg"/>
    <property type="match status" value="1"/>
</dbReference>
<dbReference type="RefSeq" id="WP_062542632.1">
    <property type="nucleotide sequence ID" value="NZ_CP012643.1"/>
</dbReference>
<proteinExistence type="predicted"/>
<dbReference type="KEGG" id="rti:DC20_03865"/>
<dbReference type="STRING" id="512763.DC20_03865"/>
<dbReference type="CDD" id="cd00383">
    <property type="entry name" value="trans_reg_C"/>
    <property type="match status" value="1"/>
</dbReference>
<dbReference type="Proteomes" id="UP000061382">
    <property type="component" value="Chromosome"/>
</dbReference>
<evidence type="ECO:0000313" key="10">
    <source>
        <dbReference type="EMBL" id="ALI98275.1"/>
    </source>
</evidence>
<dbReference type="SUPFAM" id="SSF52172">
    <property type="entry name" value="CheY-like"/>
    <property type="match status" value="1"/>
</dbReference>
<dbReference type="InterPro" id="IPR016032">
    <property type="entry name" value="Sig_transdc_resp-reg_C-effctor"/>
</dbReference>
<dbReference type="Gene3D" id="6.10.250.690">
    <property type="match status" value="1"/>
</dbReference>
<organism evidence="10 11">
    <name type="scientific">Rufibacter tibetensis</name>
    <dbReference type="NCBI Taxonomy" id="512763"/>
    <lineage>
        <taxon>Bacteria</taxon>
        <taxon>Pseudomonadati</taxon>
        <taxon>Bacteroidota</taxon>
        <taxon>Cytophagia</taxon>
        <taxon>Cytophagales</taxon>
        <taxon>Hymenobacteraceae</taxon>
        <taxon>Rufibacter</taxon>
    </lineage>
</organism>
<dbReference type="InterPro" id="IPR001789">
    <property type="entry name" value="Sig_transdc_resp-reg_receiver"/>
</dbReference>
<dbReference type="CDD" id="cd19935">
    <property type="entry name" value="REC_OmpR_CusR-like"/>
    <property type="match status" value="1"/>
</dbReference>